<dbReference type="PANTHER" id="PTHR13184:SF5">
    <property type="entry name" value="METHYLTRANSFERASE-LIKE PROTEIN 17, MITOCHONDRIAL"/>
    <property type="match status" value="1"/>
</dbReference>
<dbReference type="PANTHER" id="PTHR13184">
    <property type="entry name" value="37S RIBOSOMAL PROTEIN S22"/>
    <property type="match status" value="1"/>
</dbReference>
<dbReference type="GO" id="GO:0046872">
    <property type="term" value="F:metal ion binding"/>
    <property type="evidence" value="ECO:0007669"/>
    <property type="project" value="UniProtKB-KW"/>
</dbReference>
<evidence type="ECO:0000256" key="3">
    <source>
        <dbReference type="ARBA" id="ARBA00022946"/>
    </source>
</evidence>
<evidence type="ECO:0000256" key="4">
    <source>
        <dbReference type="ARBA" id="ARBA00023004"/>
    </source>
</evidence>
<sequence length="500" mass="57066">MSALIQRKLATPETIMTAAKQSSRCRVVPVRLRRAIKQFLRDEDVVHMKKKVLRLTDSFTQMKDVNRLLPLSISKDLVEHPLDLSNSNSNVRTSYSQSALTYRDDQTAAYVASRMPAVFAACFRVLREIRRRKPDFSPAKVLDFGSGTGSAFWALREVWPKSLQQVNLIEPSQSMQRAGVGLTRDMKNMPLIHSYGSIQSLTKDIKKSERPHDLVIASYVLGEIPSLKDRIAIVRQLWGLTRDILVLIEPGTPEGSHIISQMRSHILWMEKRKSRKRKEPSDEVAKDQSEDGAFIIAPCPHDGPCPLVNTGKFCHFVQRLQRTDSQRAYKKSNGAPMRGFEDEKFSYVVFQRGKRPQEPWPLDEIKFETLKEIQANRKPEDLEIDYEDLCESDTEEIVPFQIPSSYDSSATETEADADAVSEYEDEEAEDDTGRADLGSGWGRIIFMPQRRGRRVEMDVCRATKRDGSEGSFEHLVITRGKNPALHRQARKSLWGDLWPF</sequence>
<evidence type="ECO:0000256" key="6">
    <source>
        <dbReference type="ARBA" id="ARBA00023128"/>
    </source>
</evidence>
<keyword evidence="5" id="KW-0411">Iron-sulfur</keyword>
<dbReference type="EMBL" id="JBDFQZ010000013">
    <property type="protein sequence ID" value="KAK9668435.1"/>
    <property type="molecule type" value="Genomic_DNA"/>
</dbReference>
<proteinExistence type="predicted"/>
<dbReference type="Proteomes" id="UP001443914">
    <property type="component" value="Unassembled WGS sequence"/>
</dbReference>
<name>A0AAW1H4F7_SAPOF</name>
<comment type="function">
    <text evidence="7">Mitochondrial ribosome (mitoribosome) assembly factor. Binds at the interface of the head and body domains of the mitochondrial small ribosomal subunit (mt-SSU), occluding the mRNA channel and preventing compaction of the head domain towards the body. Probable inactive methyltransferase: retains the characteristic folding and ability to bind S-adenosyl-L-methionine, but it probably lost its methyltransferase activity.</text>
</comment>
<keyword evidence="3" id="KW-0809">Transit peptide</keyword>
<dbReference type="GO" id="GO:0003735">
    <property type="term" value="F:structural constituent of ribosome"/>
    <property type="evidence" value="ECO:0007669"/>
    <property type="project" value="TreeGrafter"/>
</dbReference>
<evidence type="ECO:0008006" key="11">
    <source>
        <dbReference type="Google" id="ProtNLM"/>
    </source>
</evidence>
<evidence type="ECO:0000256" key="2">
    <source>
        <dbReference type="ARBA" id="ARBA00022723"/>
    </source>
</evidence>
<dbReference type="GO" id="GO:0006412">
    <property type="term" value="P:translation"/>
    <property type="evidence" value="ECO:0007669"/>
    <property type="project" value="InterPro"/>
</dbReference>
<feature type="compositionally biased region" description="Acidic residues" evidence="8">
    <location>
        <begin position="413"/>
        <end position="430"/>
    </location>
</feature>
<dbReference type="InterPro" id="IPR052571">
    <property type="entry name" value="Mt_RNA_Methyltransferase"/>
</dbReference>
<evidence type="ECO:0000256" key="8">
    <source>
        <dbReference type="SAM" id="MobiDB-lite"/>
    </source>
</evidence>
<dbReference type="GO" id="GO:0051536">
    <property type="term" value="F:iron-sulfur cluster binding"/>
    <property type="evidence" value="ECO:0007669"/>
    <property type="project" value="UniProtKB-KW"/>
</dbReference>
<comment type="subcellular location">
    <subcellularLocation>
        <location evidence="1">Mitochondrion</location>
    </subcellularLocation>
</comment>
<evidence type="ECO:0000256" key="7">
    <source>
        <dbReference type="ARBA" id="ARBA00045681"/>
    </source>
</evidence>
<evidence type="ECO:0000313" key="10">
    <source>
        <dbReference type="Proteomes" id="UP001443914"/>
    </source>
</evidence>
<dbReference type="Pfam" id="PF09243">
    <property type="entry name" value="Rsm22"/>
    <property type="match status" value="2"/>
</dbReference>
<keyword evidence="10" id="KW-1185">Reference proteome</keyword>
<organism evidence="9 10">
    <name type="scientific">Saponaria officinalis</name>
    <name type="common">Common soapwort</name>
    <name type="synonym">Lychnis saponaria</name>
    <dbReference type="NCBI Taxonomy" id="3572"/>
    <lineage>
        <taxon>Eukaryota</taxon>
        <taxon>Viridiplantae</taxon>
        <taxon>Streptophyta</taxon>
        <taxon>Embryophyta</taxon>
        <taxon>Tracheophyta</taxon>
        <taxon>Spermatophyta</taxon>
        <taxon>Magnoliopsida</taxon>
        <taxon>eudicotyledons</taxon>
        <taxon>Gunneridae</taxon>
        <taxon>Pentapetalae</taxon>
        <taxon>Caryophyllales</taxon>
        <taxon>Caryophyllaceae</taxon>
        <taxon>Caryophylleae</taxon>
        <taxon>Saponaria</taxon>
    </lineage>
</organism>
<dbReference type="InterPro" id="IPR029063">
    <property type="entry name" value="SAM-dependent_MTases_sf"/>
</dbReference>
<dbReference type="Gene3D" id="3.40.50.150">
    <property type="entry name" value="Vaccinia Virus protein VP39"/>
    <property type="match status" value="1"/>
</dbReference>
<dbReference type="InterPro" id="IPR015324">
    <property type="entry name" value="Ribosomal_Rsm22-like"/>
</dbReference>
<reference evidence="9" key="1">
    <citation type="submission" date="2024-03" db="EMBL/GenBank/DDBJ databases">
        <title>WGS assembly of Saponaria officinalis var. Norfolk2.</title>
        <authorList>
            <person name="Jenkins J."/>
            <person name="Shu S."/>
            <person name="Grimwood J."/>
            <person name="Barry K."/>
            <person name="Goodstein D."/>
            <person name="Schmutz J."/>
            <person name="Leebens-Mack J."/>
            <person name="Osbourn A."/>
        </authorList>
    </citation>
    <scope>NUCLEOTIDE SEQUENCE [LARGE SCALE GENOMIC DNA]</scope>
    <source>
        <strain evidence="9">JIC</strain>
    </source>
</reference>
<dbReference type="AlphaFoldDB" id="A0AAW1H4F7"/>
<keyword evidence="6" id="KW-0496">Mitochondrion</keyword>
<keyword evidence="2" id="KW-0479">Metal-binding</keyword>
<keyword evidence="4" id="KW-0408">Iron</keyword>
<dbReference type="GO" id="GO:0005763">
    <property type="term" value="C:mitochondrial small ribosomal subunit"/>
    <property type="evidence" value="ECO:0007669"/>
    <property type="project" value="TreeGrafter"/>
</dbReference>
<accession>A0AAW1H4F7</accession>
<feature type="region of interest" description="Disordered" evidence="8">
    <location>
        <begin position="403"/>
        <end position="434"/>
    </location>
</feature>
<evidence type="ECO:0000313" key="9">
    <source>
        <dbReference type="EMBL" id="KAK9668435.1"/>
    </source>
</evidence>
<evidence type="ECO:0000256" key="5">
    <source>
        <dbReference type="ARBA" id="ARBA00023014"/>
    </source>
</evidence>
<comment type="caution">
    <text evidence="9">The sequence shown here is derived from an EMBL/GenBank/DDBJ whole genome shotgun (WGS) entry which is preliminary data.</text>
</comment>
<dbReference type="GO" id="GO:0008168">
    <property type="term" value="F:methyltransferase activity"/>
    <property type="evidence" value="ECO:0007669"/>
    <property type="project" value="InterPro"/>
</dbReference>
<evidence type="ECO:0000256" key="1">
    <source>
        <dbReference type="ARBA" id="ARBA00004173"/>
    </source>
</evidence>
<feature type="compositionally biased region" description="Polar residues" evidence="8">
    <location>
        <begin position="403"/>
        <end position="412"/>
    </location>
</feature>
<gene>
    <name evidence="9" type="ORF">RND81_13G060400</name>
</gene>
<protein>
    <recommendedName>
        <fullName evidence="11">Methyltransferase-like protein 17, mitochondrial</fullName>
    </recommendedName>
</protein>
<dbReference type="SUPFAM" id="SSF53335">
    <property type="entry name" value="S-adenosyl-L-methionine-dependent methyltransferases"/>
    <property type="match status" value="1"/>
</dbReference>